<dbReference type="AlphaFoldDB" id="A0A840DB98"/>
<evidence type="ECO:0000313" key="1">
    <source>
        <dbReference type="EMBL" id="MBB4045915.1"/>
    </source>
</evidence>
<keyword evidence="2" id="KW-1185">Reference proteome</keyword>
<accession>A0A840DB98</accession>
<dbReference type="EMBL" id="JACIER010000020">
    <property type="protein sequence ID" value="MBB4045915.1"/>
    <property type="molecule type" value="Genomic_DNA"/>
</dbReference>
<proteinExistence type="predicted"/>
<evidence type="ECO:0000313" key="2">
    <source>
        <dbReference type="Proteomes" id="UP000560658"/>
    </source>
</evidence>
<organism evidence="1 2">
    <name type="scientific">Bacteroides reticulotermitis</name>
    <dbReference type="NCBI Taxonomy" id="1133319"/>
    <lineage>
        <taxon>Bacteria</taxon>
        <taxon>Pseudomonadati</taxon>
        <taxon>Bacteroidota</taxon>
        <taxon>Bacteroidia</taxon>
        <taxon>Bacteroidales</taxon>
        <taxon>Bacteroidaceae</taxon>
        <taxon>Bacteroides</taxon>
    </lineage>
</organism>
<dbReference type="Proteomes" id="UP000560658">
    <property type="component" value="Unassembled WGS sequence"/>
</dbReference>
<gene>
    <name evidence="1" type="ORF">GGR06_003740</name>
</gene>
<sequence>MNKLLAKLLLLLFAFPLYLYAQMVDSSAVSRVPDCRVGKQCLP</sequence>
<comment type="caution">
    <text evidence="1">The sequence shown here is derived from an EMBL/GenBank/DDBJ whole genome shotgun (WGS) entry which is preliminary data.</text>
</comment>
<name>A0A840DB98_9BACE</name>
<dbReference type="RefSeq" id="WP_262482620.1">
    <property type="nucleotide sequence ID" value="NZ_JACIER010000020.1"/>
</dbReference>
<reference evidence="1" key="1">
    <citation type="submission" date="2020-08" db="EMBL/GenBank/DDBJ databases">
        <title>Genomic Encyclopedia of Type Strains, Phase IV (KMG-IV): sequencing the most valuable type-strain genomes for metagenomic binning, comparative biology and taxonomic classification.</title>
        <authorList>
            <person name="Goeker M."/>
        </authorList>
    </citation>
    <scope>NUCLEOTIDE SEQUENCE [LARGE SCALE GENOMIC DNA]</scope>
    <source>
        <strain evidence="1">DSM 105720</strain>
    </source>
</reference>
<protein>
    <submittedName>
        <fullName evidence="1">Uncharacterized protein</fullName>
    </submittedName>
</protein>